<comment type="caution">
    <text evidence="1">The sequence shown here is derived from an EMBL/GenBank/DDBJ whole genome shotgun (WGS) entry which is preliminary data.</text>
</comment>
<evidence type="ECO:0000313" key="2">
    <source>
        <dbReference type="Proteomes" id="UP001065298"/>
    </source>
</evidence>
<proteinExistence type="predicted"/>
<dbReference type="Proteomes" id="UP001065298">
    <property type="component" value="Chromosome 1"/>
</dbReference>
<sequence>MGAIISTIQSTVSTVSSVLKTFSALHTQFSSLLVRASSPPSLPVPAPTRSYWLDDPPFPKLCDIQGELPAEADVVIIGSGITGAAVAKSLLELSGELRVVVCEARELCSGATGRNGGHIKSTPYEVLAMFRAKMGPEKAAKLARFQRSHLEILKQVGERVPQGEVREVQTVDLFTERDDFEKAQRDVEEMKVWMSEEKAFVLEADEVRKEFGVNELIVGGISYSAGALWPYRLVTGVWNDLLDRFSTLGIHTNTPVESVSQGLGSSPYAYTVKTPRGTLKTRHVIHATNAYAPHLVQSLRGCLTGALAHMSAQRPGASFPSSHGRRSWSIVYNPGFDYVTQRPDNQDGTPGDLMIGGGFFRSRQQGLDQVGVWDDSQVHALPLTHIRGVMPAIFEPQWGGGSKLVKAWTGILGFTGDLMPLVGRVRPSKDKDSGEWVAAGFNGEGMVWAWLSGTALAVMVLGMEEENLEEGVGRPGAVNRQPIITWHASPLPAIFFTTQQHFSFFTLSLHHIFIHPHHLTSDLSRLIERIDSWRQRVPSRLERRDPFEGDGFEERPSTRLTFREACPPARRPSTRLSFFRAATPLFGRPSTSESSRPSSGLLNRPVETKRKRLLGIFNGKRKRRDSEVESIPRQPIHLNFLFVGSKSAGQTSLLFRARYGYFPDASYRELDDTSGVPDLNTVERLTYISWDAVFLCFNISDKVSMYTIMQWWYHASHDAFAKTETFQPLLYLVGLKKDLRDQCFLEDHRTGSALSPSGLMAYPTCCVCSSEANWQAKRIGAHRYLECSAATGQGMREVFEDSTREAARRVLGEESQEEEIAAPKKRRRFF</sequence>
<protein>
    <submittedName>
        <fullName evidence="1">Uncharacterized protein</fullName>
    </submittedName>
</protein>
<keyword evidence="2" id="KW-1185">Reference proteome</keyword>
<dbReference type="EMBL" id="CM046503">
    <property type="protein sequence ID" value="KAI8683520.1"/>
    <property type="molecule type" value="Genomic_DNA"/>
</dbReference>
<evidence type="ECO:0000313" key="1">
    <source>
        <dbReference type="EMBL" id="KAI8683520.1"/>
    </source>
</evidence>
<accession>A0ACC0RDB6</accession>
<gene>
    <name evidence="1" type="ORF">NCS57_00016400</name>
</gene>
<reference evidence="1" key="1">
    <citation type="submission" date="2022-06" db="EMBL/GenBank/DDBJ databases">
        <title>Fusarium solani species complex genomes reveal bases of compartmentalisation and animal pathogenesis.</title>
        <authorList>
            <person name="Tsai I.J."/>
        </authorList>
    </citation>
    <scope>NUCLEOTIDE SEQUENCE</scope>
    <source>
        <strain evidence="1">Fu6.1</strain>
    </source>
</reference>
<name>A0ACC0RDB6_9HYPO</name>
<organism evidence="1 2">
    <name type="scientific">Fusarium keratoplasticum</name>
    <dbReference type="NCBI Taxonomy" id="1328300"/>
    <lineage>
        <taxon>Eukaryota</taxon>
        <taxon>Fungi</taxon>
        <taxon>Dikarya</taxon>
        <taxon>Ascomycota</taxon>
        <taxon>Pezizomycotina</taxon>
        <taxon>Sordariomycetes</taxon>
        <taxon>Hypocreomycetidae</taxon>
        <taxon>Hypocreales</taxon>
        <taxon>Nectriaceae</taxon>
        <taxon>Fusarium</taxon>
        <taxon>Fusarium solani species complex</taxon>
    </lineage>
</organism>